<proteinExistence type="predicted"/>
<dbReference type="AlphaFoldDB" id="A0A8S9RCZ1"/>
<sequence length="111" mass="12751">MRRMGLKFTFGVSYAIVDQFLKVHNDEMSTHKFAEPFRHVWYRQNTDPHPPSQHGNIKMVRHAQGIHNVVLEEKGKIDGIGDAHLSPRLLDAPLSPKGIQQVESDEDALWR</sequence>
<protein>
    <submittedName>
        <fullName evidence="2">Uncharacterized protein</fullName>
    </submittedName>
</protein>
<name>A0A8S9RCZ1_BRACR</name>
<organism evidence="2 3">
    <name type="scientific">Brassica cretica</name>
    <name type="common">Mustard</name>
    <dbReference type="NCBI Taxonomy" id="69181"/>
    <lineage>
        <taxon>Eukaryota</taxon>
        <taxon>Viridiplantae</taxon>
        <taxon>Streptophyta</taxon>
        <taxon>Embryophyta</taxon>
        <taxon>Tracheophyta</taxon>
        <taxon>Spermatophyta</taxon>
        <taxon>Magnoliopsida</taxon>
        <taxon>eudicotyledons</taxon>
        <taxon>Gunneridae</taxon>
        <taxon>Pentapetalae</taxon>
        <taxon>rosids</taxon>
        <taxon>malvids</taxon>
        <taxon>Brassicales</taxon>
        <taxon>Brassicaceae</taxon>
        <taxon>Brassiceae</taxon>
        <taxon>Brassica</taxon>
    </lineage>
</organism>
<reference evidence="2" key="1">
    <citation type="submission" date="2019-12" db="EMBL/GenBank/DDBJ databases">
        <title>Genome sequencing and annotation of Brassica cretica.</title>
        <authorList>
            <person name="Studholme D.J."/>
            <person name="Sarris P."/>
        </authorList>
    </citation>
    <scope>NUCLEOTIDE SEQUENCE</scope>
    <source>
        <strain evidence="2">PFS-109/04</strain>
        <tissue evidence="2">Leaf</tissue>
    </source>
</reference>
<evidence type="ECO:0000313" key="3">
    <source>
        <dbReference type="Proteomes" id="UP000712600"/>
    </source>
</evidence>
<evidence type="ECO:0000256" key="1">
    <source>
        <dbReference type="SAM" id="MobiDB-lite"/>
    </source>
</evidence>
<evidence type="ECO:0000313" key="2">
    <source>
        <dbReference type="EMBL" id="KAF3570688.1"/>
    </source>
</evidence>
<dbReference type="EMBL" id="QGKX02000095">
    <property type="protein sequence ID" value="KAF3570688.1"/>
    <property type="molecule type" value="Genomic_DNA"/>
</dbReference>
<accession>A0A8S9RCZ1</accession>
<gene>
    <name evidence="2" type="ORF">F2Q69_00060854</name>
</gene>
<comment type="caution">
    <text evidence="2">The sequence shown here is derived from an EMBL/GenBank/DDBJ whole genome shotgun (WGS) entry which is preliminary data.</text>
</comment>
<dbReference type="Proteomes" id="UP000712600">
    <property type="component" value="Unassembled WGS sequence"/>
</dbReference>
<feature type="region of interest" description="Disordered" evidence="1">
    <location>
        <begin position="88"/>
        <end position="111"/>
    </location>
</feature>